<dbReference type="InterPro" id="IPR002645">
    <property type="entry name" value="STAS_dom"/>
</dbReference>
<dbReference type="InterPro" id="IPR036513">
    <property type="entry name" value="STAS_dom_sf"/>
</dbReference>
<protein>
    <recommendedName>
        <fullName evidence="1">STAS domain-containing protein</fullName>
    </recommendedName>
</protein>
<dbReference type="SUPFAM" id="SSF52091">
    <property type="entry name" value="SpoIIaa-like"/>
    <property type="match status" value="1"/>
</dbReference>
<dbReference type="Pfam" id="PF13466">
    <property type="entry name" value="STAS_2"/>
    <property type="match status" value="1"/>
</dbReference>
<name>A0A8J3NVA5_9ACTN</name>
<sequence length="140" mass="14755">MTDDLALRLAGEQRTLNICAVGALHADNAHRLPKVVLGLLRQHAPAVVRLDLSAVTRIDSVGVVAIVLSERQAARHRAAFAITGHSPAVAKALRAYGAGHLLPAPRARHAMPLRAPRTGTICRSTVYPPPTGPRPAGGRP</sequence>
<gene>
    <name evidence="2" type="ORF">Cch02nite_71770</name>
</gene>
<keyword evidence="3" id="KW-1185">Reference proteome</keyword>
<accession>A0A8J3NVA5</accession>
<feature type="domain" description="STAS" evidence="1">
    <location>
        <begin position="22"/>
        <end position="97"/>
    </location>
</feature>
<proteinExistence type="predicted"/>
<evidence type="ECO:0000313" key="3">
    <source>
        <dbReference type="Proteomes" id="UP000619293"/>
    </source>
</evidence>
<evidence type="ECO:0000313" key="2">
    <source>
        <dbReference type="EMBL" id="GIF93733.1"/>
    </source>
</evidence>
<reference evidence="2 3" key="1">
    <citation type="submission" date="2021-01" db="EMBL/GenBank/DDBJ databases">
        <title>Whole genome shotgun sequence of Catellatospora chokoriensis NBRC 107358.</title>
        <authorList>
            <person name="Komaki H."/>
            <person name="Tamura T."/>
        </authorList>
    </citation>
    <scope>NUCLEOTIDE SEQUENCE [LARGE SCALE GENOMIC DNA]</scope>
    <source>
        <strain evidence="2 3">NBRC 107358</strain>
    </source>
</reference>
<dbReference type="Proteomes" id="UP000619293">
    <property type="component" value="Unassembled WGS sequence"/>
</dbReference>
<dbReference type="Gene3D" id="3.30.750.24">
    <property type="entry name" value="STAS domain"/>
    <property type="match status" value="1"/>
</dbReference>
<comment type="caution">
    <text evidence="2">The sequence shown here is derived from an EMBL/GenBank/DDBJ whole genome shotgun (WGS) entry which is preliminary data.</text>
</comment>
<dbReference type="AlphaFoldDB" id="A0A8J3NVA5"/>
<dbReference type="CDD" id="cd07043">
    <property type="entry name" value="STAS_anti-anti-sigma_factors"/>
    <property type="match status" value="1"/>
</dbReference>
<organism evidence="2 3">
    <name type="scientific">Catellatospora chokoriensis</name>
    <dbReference type="NCBI Taxonomy" id="310353"/>
    <lineage>
        <taxon>Bacteria</taxon>
        <taxon>Bacillati</taxon>
        <taxon>Actinomycetota</taxon>
        <taxon>Actinomycetes</taxon>
        <taxon>Micromonosporales</taxon>
        <taxon>Micromonosporaceae</taxon>
        <taxon>Catellatospora</taxon>
    </lineage>
</organism>
<dbReference type="EMBL" id="BONG01000071">
    <property type="protein sequence ID" value="GIF93733.1"/>
    <property type="molecule type" value="Genomic_DNA"/>
</dbReference>
<dbReference type="InterPro" id="IPR058548">
    <property type="entry name" value="MlaB-like_STAS"/>
</dbReference>
<dbReference type="RefSeq" id="WP_191842755.1">
    <property type="nucleotide sequence ID" value="NZ_BAAALB010000027.1"/>
</dbReference>
<evidence type="ECO:0000259" key="1">
    <source>
        <dbReference type="PROSITE" id="PS50801"/>
    </source>
</evidence>
<dbReference type="PROSITE" id="PS50801">
    <property type="entry name" value="STAS"/>
    <property type="match status" value="1"/>
</dbReference>